<accession>A0A437M0W4</accession>
<dbReference type="AlphaFoldDB" id="A0A437M0W4"/>
<comment type="caution">
    <text evidence="1">The sequence shown here is derived from an EMBL/GenBank/DDBJ whole genome shotgun (WGS) entry which is preliminary data.</text>
</comment>
<dbReference type="Proteomes" id="UP000282971">
    <property type="component" value="Unassembled WGS sequence"/>
</dbReference>
<gene>
    <name evidence="1" type="ORF">EOD43_17485</name>
</gene>
<reference evidence="1 2" key="1">
    <citation type="submission" date="2019-01" db="EMBL/GenBank/DDBJ databases">
        <authorList>
            <person name="Chen W.-M."/>
        </authorList>
    </citation>
    <scope>NUCLEOTIDE SEQUENCE [LARGE SCALE GENOMIC DNA]</scope>
    <source>
        <strain evidence="1 2">CCP-7</strain>
    </source>
</reference>
<evidence type="ECO:0000313" key="2">
    <source>
        <dbReference type="Proteomes" id="UP000282971"/>
    </source>
</evidence>
<sequence>MPIKGLDNLRRKMIELEKAVAALDGNVGGVQFNPSDPQSIEIAIQQTESAIDSRVGDYSRNEMVGKLVVNMKEKCRQEILRRAADARAGEGAVDDD</sequence>
<protein>
    <submittedName>
        <fullName evidence="1">Uncharacterized protein</fullName>
    </submittedName>
</protein>
<dbReference type="EMBL" id="SACN01000002">
    <property type="protein sequence ID" value="RVT91298.1"/>
    <property type="molecule type" value="Genomic_DNA"/>
</dbReference>
<organism evidence="1 2">
    <name type="scientific">Sphingomonas crocodyli</name>
    <dbReference type="NCBI Taxonomy" id="1979270"/>
    <lineage>
        <taxon>Bacteria</taxon>
        <taxon>Pseudomonadati</taxon>
        <taxon>Pseudomonadota</taxon>
        <taxon>Alphaproteobacteria</taxon>
        <taxon>Sphingomonadales</taxon>
        <taxon>Sphingomonadaceae</taxon>
        <taxon>Sphingomonas</taxon>
    </lineage>
</organism>
<proteinExistence type="predicted"/>
<name>A0A437M0W4_9SPHN</name>
<dbReference type="OrthoDB" id="6637890at2"/>
<keyword evidence="2" id="KW-1185">Reference proteome</keyword>
<evidence type="ECO:0000313" key="1">
    <source>
        <dbReference type="EMBL" id="RVT91298.1"/>
    </source>
</evidence>